<dbReference type="PANTHER" id="PTHR11567">
    <property type="entry name" value="ACID PHOSPHATASE-RELATED"/>
    <property type="match status" value="1"/>
</dbReference>
<dbReference type="InterPro" id="IPR029033">
    <property type="entry name" value="His_PPase_superfam"/>
</dbReference>
<comment type="similarity">
    <text evidence="2">Belongs to the histidine acid phosphatase family.</text>
</comment>
<evidence type="ECO:0000256" key="3">
    <source>
        <dbReference type="ARBA" id="ARBA00012646"/>
    </source>
</evidence>
<evidence type="ECO:0000256" key="8">
    <source>
        <dbReference type="SAM" id="Phobius"/>
    </source>
</evidence>
<dbReference type="PANTHER" id="PTHR11567:SF211">
    <property type="entry name" value="PROSTATIC ACID PHOSPHATASE"/>
    <property type="match status" value="1"/>
</dbReference>
<dbReference type="SUPFAM" id="SSF53254">
    <property type="entry name" value="Phosphoglycerate mutase-like"/>
    <property type="match status" value="1"/>
</dbReference>
<dbReference type="KEGG" id="csol:105366639"/>
<dbReference type="Gene3D" id="3.40.50.1240">
    <property type="entry name" value="Phosphoglycerate mutase-like"/>
    <property type="match status" value="1"/>
</dbReference>
<keyword evidence="5" id="KW-0378">Hydrolase</keyword>
<evidence type="ECO:0000313" key="10">
    <source>
        <dbReference type="Proteomes" id="UP000695007"/>
    </source>
</evidence>
<keyword evidence="6" id="KW-1015">Disulfide bond</keyword>
<keyword evidence="4 9" id="KW-0732">Signal</keyword>
<evidence type="ECO:0000256" key="5">
    <source>
        <dbReference type="ARBA" id="ARBA00022801"/>
    </source>
</evidence>
<evidence type="ECO:0000256" key="1">
    <source>
        <dbReference type="ARBA" id="ARBA00000032"/>
    </source>
</evidence>
<evidence type="ECO:0000256" key="6">
    <source>
        <dbReference type="ARBA" id="ARBA00023157"/>
    </source>
</evidence>
<keyword evidence="8" id="KW-0472">Membrane</keyword>
<comment type="catalytic activity">
    <reaction evidence="1">
        <text>a phosphate monoester + H2O = an alcohol + phosphate</text>
        <dbReference type="Rhea" id="RHEA:15017"/>
        <dbReference type="ChEBI" id="CHEBI:15377"/>
        <dbReference type="ChEBI" id="CHEBI:30879"/>
        <dbReference type="ChEBI" id="CHEBI:43474"/>
        <dbReference type="ChEBI" id="CHEBI:67140"/>
        <dbReference type="EC" id="3.1.3.2"/>
    </reaction>
</comment>
<evidence type="ECO:0000256" key="7">
    <source>
        <dbReference type="ARBA" id="ARBA00023180"/>
    </source>
</evidence>
<evidence type="ECO:0000313" key="11">
    <source>
        <dbReference type="RefSeq" id="XP_011503444.1"/>
    </source>
</evidence>
<evidence type="ECO:0000256" key="2">
    <source>
        <dbReference type="ARBA" id="ARBA00005375"/>
    </source>
</evidence>
<reference evidence="11" key="1">
    <citation type="submission" date="2025-08" db="UniProtKB">
        <authorList>
            <consortium name="RefSeq"/>
        </authorList>
    </citation>
    <scope>IDENTIFICATION</scope>
</reference>
<evidence type="ECO:0000256" key="4">
    <source>
        <dbReference type="ARBA" id="ARBA00022729"/>
    </source>
</evidence>
<evidence type="ECO:0000256" key="9">
    <source>
        <dbReference type="SAM" id="SignalP"/>
    </source>
</evidence>
<dbReference type="InterPro" id="IPR050645">
    <property type="entry name" value="Histidine_acid_phosphatase"/>
</dbReference>
<dbReference type="RefSeq" id="XP_011503444.1">
    <property type="nucleotide sequence ID" value="XM_011505142.1"/>
</dbReference>
<feature type="signal peptide" evidence="9">
    <location>
        <begin position="1"/>
        <end position="17"/>
    </location>
</feature>
<dbReference type="CDD" id="cd07061">
    <property type="entry name" value="HP_HAP_like"/>
    <property type="match status" value="1"/>
</dbReference>
<protein>
    <recommendedName>
        <fullName evidence="3">acid phosphatase</fullName>
        <ecNumber evidence="3">3.1.3.2</ecNumber>
    </recommendedName>
</protein>
<dbReference type="AlphaFoldDB" id="A0AAJ7E0R9"/>
<keyword evidence="7" id="KW-0325">Glycoprotein</keyword>
<dbReference type="Proteomes" id="UP000695007">
    <property type="component" value="Unplaced"/>
</dbReference>
<dbReference type="EC" id="3.1.3.2" evidence="3"/>
<feature type="transmembrane region" description="Helical" evidence="8">
    <location>
        <begin position="375"/>
        <end position="400"/>
    </location>
</feature>
<feature type="chain" id="PRO_5042557178" description="acid phosphatase" evidence="9">
    <location>
        <begin position="18"/>
        <end position="417"/>
    </location>
</feature>
<dbReference type="GeneID" id="105366639"/>
<dbReference type="InterPro" id="IPR000560">
    <property type="entry name" value="His_Pase_clade-2"/>
</dbReference>
<dbReference type="GO" id="GO:0003993">
    <property type="term" value="F:acid phosphatase activity"/>
    <property type="evidence" value="ECO:0007669"/>
    <property type="project" value="UniProtKB-EC"/>
</dbReference>
<dbReference type="Pfam" id="PF00328">
    <property type="entry name" value="His_Phos_2"/>
    <property type="match status" value="1"/>
</dbReference>
<keyword evidence="8" id="KW-0812">Transmembrane</keyword>
<name>A0AAJ7E0R9_9HYME</name>
<accession>A0AAJ7E0R9</accession>
<keyword evidence="10" id="KW-1185">Reference proteome</keyword>
<gene>
    <name evidence="11" type="primary">LOC105366639</name>
</gene>
<proteinExistence type="inferred from homology"/>
<sequence>MWKILGILLFNLAGFYSYEEDLGRIIFTNILFRHGDRTPIKAYPNDPYRNESSWPVPFGQLTNLGKHQHLLLGQWFRNRYDHLLPKTYSFYDIYIMSTDVDRTLMSAEANLAGLYPPSGDQVWDIKMWMPIPVHTIPEHEDNLLAVKKYCDKYDYELQKVLNSPEIKNLDKINFELYQYLTKMSGKTVFSLQSVEYLYNILFIEELNNKSLPKWTKSIYPDKLKPLAEKSFTISAYNKILQRLKSGPLLKNMIEHMKLKSKHILMPDRKLWIYSAHDETIANMLMTLNLFDPHCPPYTATLLLELRINTKNEHVVTIFYKNSSKEPTLLTLPGCTAACSLNQFILLTKDVIPVNWERECLMNNEIYSFNISATTIIVMLTTSILMLILLVLMIITFMYGYHRRQHNQNYSRLSMDGA</sequence>
<organism evidence="10 11">
    <name type="scientific">Ceratosolen solmsi marchali</name>
    <dbReference type="NCBI Taxonomy" id="326594"/>
    <lineage>
        <taxon>Eukaryota</taxon>
        <taxon>Metazoa</taxon>
        <taxon>Ecdysozoa</taxon>
        <taxon>Arthropoda</taxon>
        <taxon>Hexapoda</taxon>
        <taxon>Insecta</taxon>
        <taxon>Pterygota</taxon>
        <taxon>Neoptera</taxon>
        <taxon>Endopterygota</taxon>
        <taxon>Hymenoptera</taxon>
        <taxon>Apocrita</taxon>
        <taxon>Proctotrupomorpha</taxon>
        <taxon>Chalcidoidea</taxon>
        <taxon>Agaonidae</taxon>
        <taxon>Agaoninae</taxon>
        <taxon>Ceratosolen</taxon>
    </lineage>
</organism>
<keyword evidence="8" id="KW-1133">Transmembrane helix</keyword>